<evidence type="ECO:0000256" key="5">
    <source>
        <dbReference type="ARBA" id="ARBA00022485"/>
    </source>
</evidence>
<dbReference type="InterPro" id="IPR051318">
    <property type="entry name" value="Fe-S_L-Ser"/>
</dbReference>
<comment type="similarity">
    <text evidence="2">Belongs to the iron-sulfur dependent L-serine dehydratase family.</text>
</comment>
<dbReference type="GO" id="GO:0046872">
    <property type="term" value="F:metal ion binding"/>
    <property type="evidence" value="ECO:0007669"/>
    <property type="project" value="UniProtKB-KW"/>
</dbReference>
<comment type="cofactor">
    <cofactor evidence="1">
        <name>[4Fe-4S] cluster</name>
        <dbReference type="ChEBI" id="CHEBI:49883"/>
    </cofactor>
</comment>
<dbReference type="InterPro" id="IPR005130">
    <property type="entry name" value="Ser_deHydtase-like_asu"/>
</dbReference>
<dbReference type="GO" id="GO:0006094">
    <property type="term" value="P:gluconeogenesis"/>
    <property type="evidence" value="ECO:0007669"/>
    <property type="project" value="UniProtKB-KW"/>
</dbReference>
<evidence type="ECO:0000313" key="12">
    <source>
        <dbReference type="EMBL" id="GAM60257.1"/>
    </source>
</evidence>
<reference evidence="12 13" key="2">
    <citation type="submission" date="2015-01" db="EMBL/GenBank/DDBJ databases">
        <authorList>
            <consortium name="NBRP consortium"/>
            <person name="Sawabe T."/>
            <person name="Meirelles P."/>
            <person name="Feng G."/>
            <person name="Sayaka M."/>
            <person name="Hattori M."/>
            <person name="Ohkuma M."/>
        </authorList>
    </citation>
    <scope>NUCLEOTIDE SEQUENCE [LARGE SCALE GENOMIC DNA]</scope>
    <source>
        <strain evidence="12 13">JCM19232</strain>
    </source>
</reference>
<feature type="domain" description="Serine dehydratase-like alpha subunit" evidence="11">
    <location>
        <begin position="249"/>
        <end position="508"/>
    </location>
</feature>
<evidence type="ECO:0000256" key="10">
    <source>
        <dbReference type="ARBA" id="ARBA00049406"/>
    </source>
</evidence>
<comment type="catalytic activity">
    <reaction evidence="10">
        <text>L-serine = pyruvate + NH4(+)</text>
        <dbReference type="Rhea" id="RHEA:19169"/>
        <dbReference type="ChEBI" id="CHEBI:15361"/>
        <dbReference type="ChEBI" id="CHEBI:28938"/>
        <dbReference type="ChEBI" id="CHEBI:33384"/>
        <dbReference type="EC" id="4.3.1.17"/>
    </reaction>
</comment>
<dbReference type="GO" id="GO:0051539">
    <property type="term" value="F:4 iron, 4 sulfur cluster binding"/>
    <property type="evidence" value="ECO:0007669"/>
    <property type="project" value="UniProtKB-KW"/>
</dbReference>
<dbReference type="SUPFAM" id="SSF143548">
    <property type="entry name" value="Serine metabolism enzymes domain"/>
    <property type="match status" value="1"/>
</dbReference>
<evidence type="ECO:0000256" key="1">
    <source>
        <dbReference type="ARBA" id="ARBA00001966"/>
    </source>
</evidence>
<sequence>MANKKYPSFFNEVMAPVMLAGSSSHLAAPQRIGLLTNMLANGDVKKVEVIMDKDGSFAGTFGLMSEDEGMCAGGIGLAVDSPLRNKCFDIAKERGIEVVFTKGEMKESSHINAMKFIITTSEGKQVSVVGDSIGGGVIETQKVNNFDFVYRADTCVTMVVSSIESDELAEVVEKKIQGLYQTSVSRNVDKVAYFFRSTELPNRNELAALLPDCEVFVLDLVMDSPFNPNVKPQLFSTSKEFIELSNDKPMHEVAIEYQMAATGMSREAIINRIDYLRNLMVNQVESQENWDGSEYKHVYDYDIKSYKRVNEQLAKGGLGDSPQALALKYYYGVFSMTPQVPNVAFPHGAGGGVVMATLRAAQVFHNHSDEEVNNALLVAASYGIMAYTHTDPSGETIGCAGEHGLSGAFGSAALTYLRGGTPKQVDSAASLALQLSVGWPCDPMMGDATGGPCTPRGIAAATMPFMYSELSLAGQTTILPFDEVVEAAERVASNYGEELLCTGRGGCAACPSACDVKRDLGL</sequence>
<evidence type="ECO:0000256" key="2">
    <source>
        <dbReference type="ARBA" id="ARBA00008636"/>
    </source>
</evidence>
<organism evidence="12 13">
    <name type="scientific">Vibrio ishigakensis</name>
    <dbReference type="NCBI Taxonomy" id="1481914"/>
    <lineage>
        <taxon>Bacteria</taxon>
        <taxon>Pseudomonadati</taxon>
        <taxon>Pseudomonadota</taxon>
        <taxon>Gammaproteobacteria</taxon>
        <taxon>Vibrionales</taxon>
        <taxon>Vibrionaceae</taxon>
        <taxon>Vibrio</taxon>
    </lineage>
</organism>
<protein>
    <recommendedName>
        <fullName evidence="3">L-serine ammonia-lyase</fullName>
        <ecNumber evidence="3">4.3.1.17</ecNumber>
    </recommendedName>
</protein>
<accession>A0A0B8P6S2</accession>
<evidence type="ECO:0000256" key="6">
    <source>
        <dbReference type="ARBA" id="ARBA00022723"/>
    </source>
</evidence>
<dbReference type="Proteomes" id="UP000031670">
    <property type="component" value="Unassembled WGS sequence"/>
</dbReference>
<proteinExistence type="inferred from homology"/>
<keyword evidence="8" id="KW-0411">Iron-sulfur</keyword>
<dbReference type="PANTHER" id="PTHR30182:SF12">
    <property type="entry name" value="L-SERINE DEHYDRATASE, BETA CHAIN-RELATED"/>
    <property type="match status" value="1"/>
</dbReference>
<dbReference type="Pfam" id="PF03313">
    <property type="entry name" value="SDH_alpha"/>
    <property type="match status" value="1"/>
</dbReference>
<dbReference type="AlphaFoldDB" id="A0A0B8P6S2"/>
<dbReference type="EC" id="4.3.1.17" evidence="3"/>
<comment type="caution">
    <text evidence="12">The sequence shown here is derived from an EMBL/GenBank/DDBJ whole genome shotgun (WGS) entry which is preliminary data.</text>
</comment>
<evidence type="ECO:0000256" key="8">
    <source>
        <dbReference type="ARBA" id="ARBA00023014"/>
    </source>
</evidence>
<keyword evidence="4" id="KW-0312">Gluconeogenesis</keyword>
<evidence type="ECO:0000313" key="13">
    <source>
        <dbReference type="Proteomes" id="UP000031670"/>
    </source>
</evidence>
<keyword evidence="7" id="KW-0408">Iron</keyword>
<keyword evidence="9" id="KW-0456">Lyase</keyword>
<keyword evidence="6" id="KW-0479">Metal-binding</keyword>
<dbReference type="InterPro" id="IPR029009">
    <property type="entry name" value="ASB_dom_sf"/>
</dbReference>
<dbReference type="GO" id="GO:0003941">
    <property type="term" value="F:L-serine ammonia-lyase activity"/>
    <property type="evidence" value="ECO:0007669"/>
    <property type="project" value="UniProtKB-EC"/>
</dbReference>
<evidence type="ECO:0000256" key="4">
    <source>
        <dbReference type="ARBA" id="ARBA00022432"/>
    </source>
</evidence>
<name>A0A0B8P6S2_9VIBR</name>
<evidence type="ECO:0000259" key="11">
    <source>
        <dbReference type="Pfam" id="PF03313"/>
    </source>
</evidence>
<dbReference type="PANTHER" id="PTHR30182">
    <property type="entry name" value="L-SERINE DEHYDRATASE"/>
    <property type="match status" value="1"/>
</dbReference>
<evidence type="ECO:0000256" key="7">
    <source>
        <dbReference type="ARBA" id="ARBA00023004"/>
    </source>
</evidence>
<reference evidence="12 13" key="1">
    <citation type="submission" date="2015-01" db="EMBL/GenBank/DDBJ databases">
        <title>Vibrio sp. C5 JCM 19232 whole genome shotgun sequence.</title>
        <authorList>
            <person name="Sawabe T."/>
            <person name="Meirelles P."/>
            <person name="Feng G."/>
            <person name="Sayaka M."/>
            <person name="Hattori M."/>
            <person name="Ohkuma M."/>
        </authorList>
    </citation>
    <scope>NUCLEOTIDE SEQUENCE [LARGE SCALE GENOMIC DNA]</scope>
    <source>
        <strain evidence="12 13">JCM19232</strain>
    </source>
</reference>
<evidence type="ECO:0000256" key="3">
    <source>
        <dbReference type="ARBA" id="ARBA00012093"/>
    </source>
</evidence>
<dbReference type="EMBL" id="BBSA01000001">
    <property type="protein sequence ID" value="GAM60257.1"/>
    <property type="molecule type" value="Genomic_DNA"/>
</dbReference>
<gene>
    <name evidence="12" type="ORF">JCM19232_590</name>
</gene>
<keyword evidence="5" id="KW-0004">4Fe-4S</keyword>
<evidence type="ECO:0000256" key="9">
    <source>
        <dbReference type="ARBA" id="ARBA00023239"/>
    </source>
</evidence>